<proteinExistence type="predicted"/>
<name>A0A8J3F1E6_9BACI</name>
<dbReference type="OrthoDB" id="9772633at2"/>
<dbReference type="Proteomes" id="UP000626244">
    <property type="component" value="Unassembled WGS sequence"/>
</dbReference>
<dbReference type="Pfam" id="PF01869">
    <property type="entry name" value="BcrAD_BadFG"/>
    <property type="match status" value="1"/>
</dbReference>
<reference evidence="3" key="1">
    <citation type="journal article" date="2019" name="Int. J. Syst. Evol. Microbiol.">
        <title>The Global Catalogue of Microorganisms (GCM) 10K type strain sequencing project: providing services to taxonomists for standard genome sequencing and annotation.</title>
        <authorList>
            <consortium name="The Broad Institute Genomics Platform"/>
            <consortium name="The Broad Institute Genome Sequencing Center for Infectious Disease"/>
            <person name="Wu L."/>
            <person name="Ma J."/>
        </authorList>
    </citation>
    <scope>NUCLEOTIDE SEQUENCE [LARGE SCALE GENOMIC DNA]</scope>
    <source>
        <strain evidence="3">CGMCC 1.14993</strain>
    </source>
</reference>
<organism evidence="2 3">
    <name type="scientific">Gottfriedia solisilvae</name>
    <dbReference type="NCBI Taxonomy" id="1516104"/>
    <lineage>
        <taxon>Bacteria</taxon>
        <taxon>Bacillati</taxon>
        <taxon>Bacillota</taxon>
        <taxon>Bacilli</taxon>
        <taxon>Bacillales</taxon>
        <taxon>Bacillaceae</taxon>
        <taxon>Gottfriedia</taxon>
    </lineage>
</organism>
<protein>
    <submittedName>
        <fullName evidence="2">ATPase</fullName>
    </submittedName>
</protein>
<evidence type="ECO:0000313" key="3">
    <source>
        <dbReference type="Proteomes" id="UP000626244"/>
    </source>
</evidence>
<dbReference type="PANTHER" id="PTHR43190:SF3">
    <property type="entry name" value="N-ACETYL-D-GLUCOSAMINE KINASE"/>
    <property type="match status" value="1"/>
</dbReference>
<gene>
    <name evidence="2" type="ORF">GCM10007380_37340</name>
</gene>
<dbReference type="SUPFAM" id="SSF53067">
    <property type="entry name" value="Actin-like ATPase domain"/>
    <property type="match status" value="2"/>
</dbReference>
<dbReference type="InterPro" id="IPR052519">
    <property type="entry name" value="Euk-type_GlcNAc_Kinase"/>
</dbReference>
<dbReference type="AlphaFoldDB" id="A0A8J3F1E6"/>
<dbReference type="InterPro" id="IPR002731">
    <property type="entry name" value="ATPase_BadF"/>
</dbReference>
<keyword evidence="3" id="KW-1185">Reference proteome</keyword>
<feature type="domain" description="ATPase BadF/BadG/BcrA/BcrD type" evidence="1">
    <location>
        <begin position="8"/>
        <end position="277"/>
    </location>
</feature>
<evidence type="ECO:0000259" key="1">
    <source>
        <dbReference type="Pfam" id="PF01869"/>
    </source>
</evidence>
<evidence type="ECO:0000313" key="2">
    <source>
        <dbReference type="EMBL" id="GGI17317.1"/>
    </source>
</evidence>
<dbReference type="PANTHER" id="PTHR43190">
    <property type="entry name" value="N-ACETYL-D-GLUCOSAMINE KINASE"/>
    <property type="match status" value="1"/>
</dbReference>
<dbReference type="RefSeq" id="WP_088002190.1">
    <property type="nucleotide sequence ID" value="NZ_BMHB01000003.1"/>
</dbReference>
<dbReference type="InterPro" id="IPR043129">
    <property type="entry name" value="ATPase_NBD"/>
</dbReference>
<sequence length="306" mass="33780">MKKYIISLDGGGTKSEAIAYELDGTIIGQGYSGFSNILINEQDAIKHIIEAIENCLCNLEKKDCLFLFLGLAGYGGVKDRKHVEKALYDRFHIPFKIVNDAQIAHAALLDGKDGVLTIAGTGSVSLGSNLNRFVTTGGWGHLLGDEGSGYWISMEVFKKITREFDEGLPLSNLSRKLLNRLKLNEIDEIKRYIYYETKGVIASNVPFIVEEAVMGDLFAKEVLERAGQLLANITLQALKNLSLHSSPRVAIKGSILQQVSFVQNAFVDAIREKHPTVEFCMKDVSSTYGGYLLALKEIQKRSLSNS</sequence>
<dbReference type="EMBL" id="BMHB01000003">
    <property type="protein sequence ID" value="GGI17317.1"/>
    <property type="molecule type" value="Genomic_DNA"/>
</dbReference>
<accession>A0A8J3F1E6</accession>
<dbReference type="Gene3D" id="3.30.420.40">
    <property type="match status" value="2"/>
</dbReference>
<dbReference type="CDD" id="cd24007">
    <property type="entry name" value="ASKHA_NBD_eukNAGK-like"/>
    <property type="match status" value="1"/>
</dbReference>
<comment type="caution">
    <text evidence="2">The sequence shown here is derived from an EMBL/GenBank/DDBJ whole genome shotgun (WGS) entry which is preliminary data.</text>
</comment>